<evidence type="ECO:0000313" key="4">
    <source>
        <dbReference type="Proteomes" id="UP000095751"/>
    </source>
</evidence>
<dbReference type="KEGG" id="fcy:FRACYDRAFT_252582"/>
<feature type="transmembrane region" description="Helical" evidence="2">
    <location>
        <begin position="156"/>
        <end position="177"/>
    </location>
</feature>
<sequence length="1011" mass="114899">MALNKNNSNNSKQGWTVPRDPPYTGMLRDLMMNLLGAACYYFGRQYYYGNILHITEAGTTETTTTSSSDDDLLRPPVYYFNNLWWVAFVPLFSSRFPQHRGLGLDMMLKGWIGASCALIWLCITMGISPTNWSWLLVAVFLDGFGTHMVHVRDRTWLAFNVFHLMLYWSAVITSYFHHISINTNADTESGDRVDWDYVTLLAYSFFVPYSIGTIIAIGCHLLFCPISSTKILQTTLHQTGHDVATIFRTFRDNMISPATSSSSFSQRQRLEHTIQGLQEGGTKVLTKRNQYRQQVAHAYLETRWKFSNFGYILEQRAANQARVAMTVNAFCDDVTYRLQRVLNLVVLPQVEDESNNNDDVNNNKMDDFKFPEELETVIHDTETFIDDYSKTHLVNHISHMTGQKKPMGGRSVSKTDEGEKKDTAKVQNDDEEEAVPPSSSTAMPKREEGERIIHNINVLLQHYTTANDQWLDIASHDTTNTMVNGGGMASSWTEDPIVAKERAVVDRLFVTILYSLRNVILSLITNDTLFINTTQTGGGYQMFEDWRHHDPIGMQGILSWSSHTVRSSIQQGVGLVILTTILVYMYGAEAGTTPGSFAINTYCSVLRQVFVGWACCRVLVRCGGFFLGWLVAGIVYAIAKYGFEKNLDDEGSNSPPVTVLFFIVHMILCLFMTSQKFRVFKGICGKEKVRDTGEGDPHMYVSYSMVVAWIVISNGWYGNQIEPITMHDLCLVGIGVWTELFRDLVVQALLASGVAVFILAFLFPSFAIDYLRQRLGMMLDVYQTWFNITTVVDGKHKLTDLHHRVLHDIAHQSDLLFLKIQRNTTKSLMVELWFQRVWTLLKTFNFLIPEERNRELQYHETAVAHLHALEFSRRIWISLWELSPEIGPQGKHFGLPDSHYQPHSVLNNDYISAIAELCKAYYGAPYSNVYRFALPARLPNSLAGGRPSDVPIFAPESFTLEGLMLEGSTTRLGNALYDWMHLVNGLYGYPGLTWPCLHQSNREKKALVHLE</sequence>
<protein>
    <submittedName>
        <fullName evidence="3">Uncharacterized protein</fullName>
    </submittedName>
</protein>
<feature type="transmembrane region" description="Helical" evidence="2">
    <location>
        <begin position="77"/>
        <end position="96"/>
    </location>
</feature>
<feature type="region of interest" description="Disordered" evidence="1">
    <location>
        <begin position="398"/>
        <end position="447"/>
    </location>
</feature>
<keyword evidence="4" id="KW-1185">Reference proteome</keyword>
<accession>A0A1E7ELZ9</accession>
<feature type="transmembrane region" description="Helical" evidence="2">
    <location>
        <begin position="744"/>
        <end position="768"/>
    </location>
</feature>
<name>A0A1E7ELZ9_9STRA</name>
<evidence type="ECO:0000256" key="1">
    <source>
        <dbReference type="SAM" id="MobiDB-lite"/>
    </source>
</evidence>
<feature type="transmembrane region" description="Helical" evidence="2">
    <location>
        <begin position="197"/>
        <end position="223"/>
    </location>
</feature>
<proteinExistence type="predicted"/>
<feature type="compositionally biased region" description="Basic and acidic residues" evidence="1">
    <location>
        <begin position="413"/>
        <end position="428"/>
    </location>
</feature>
<dbReference type="InParanoid" id="A0A1E7ELZ9"/>
<evidence type="ECO:0000313" key="3">
    <source>
        <dbReference type="EMBL" id="OEU06950.1"/>
    </source>
</evidence>
<keyword evidence="2" id="KW-1133">Transmembrane helix</keyword>
<organism evidence="3 4">
    <name type="scientific">Fragilariopsis cylindrus CCMP1102</name>
    <dbReference type="NCBI Taxonomy" id="635003"/>
    <lineage>
        <taxon>Eukaryota</taxon>
        <taxon>Sar</taxon>
        <taxon>Stramenopiles</taxon>
        <taxon>Ochrophyta</taxon>
        <taxon>Bacillariophyta</taxon>
        <taxon>Bacillariophyceae</taxon>
        <taxon>Bacillariophycidae</taxon>
        <taxon>Bacillariales</taxon>
        <taxon>Bacillariaceae</taxon>
        <taxon>Fragilariopsis</taxon>
    </lineage>
</organism>
<dbReference type="EMBL" id="KV784394">
    <property type="protein sequence ID" value="OEU06950.1"/>
    <property type="molecule type" value="Genomic_DNA"/>
</dbReference>
<gene>
    <name evidence="3" type="ORF">FRACYDRAFT_252582</name>
</gene>
<feature type="transmembrane region" description="Helical" evidence="2">
    <location>
        <begin position="659"/>
        <end position="679"/>
    </location>
</feature>
<keyword evidence="2" id="KW-0812">Transmembrane</keyword>
<reference evidence="3 4" key="1">
    <citation type="submission" date="2016-09" db="EMBL/GenBank/DDBJ databases">
        <title>Extensive genetic diversity and differential bi-allelic expression allows diatom success in the polar Southern Ocean.</title>
        <authorList>
            <consortium name="DOE Joint Genome Institute"/>
            <person name="Mock T."/>
            <person name="Otillar R.P."/>
            <person name="Strauss J."/>
            <person name="Dupont C."/>
            <person name="Frickenhaus S."/>
            <person name="Maumus F."/>
            <person name="Mcmullan M."/>
            <person name="Sanges R."/>
            <person name="Schmutz J."/>
            <person name="Toseland A."/>
            <person name="Valas R."/>
            <person name="Veluchamy A."/>
            <person name="Ward B.J."/>
            <person name="Allen A."/>
            <person name="Barry K."/>
            <person name="Falciatore A."/>
            <person name="Ferrante M."/>
            <person name="Fortunato A.E."/>
            <person name="Gloeckner G."/>
            <person name="Gruber A."/>
            <person name="Hipkin R."/>
            <person name="Janech M."/>
            <person name="Kroth P."/>
            <person name="Leese F."/>
            <person name="Lindquist E."/>
            <person name="Lyon B.R."/>
            <person name="Martin J."/>
            <person name="Mayer C."/>
            <person name="Parker M."/>
            <person name="Quesneville H."/>
            <person name="Raymond J."/>
            <person name="Uhlig C."/>
            <person name="Valentin K.U."/>
            <person name="Worden A.Z."/>
            <person name="Armbrust E.V."/>
            <person name="Bowler C."/>
            <person name="Green B."/>
            <person name="Moulton V."/>
            <person name="Van Oosterhout C."/>
            <person name="Grigoriev I."/>
        </authorList>
    </citation>
    <scope>NUCLEOTIDE SEQUENCE [LARGE SCALE GENOMIC DNA]</scope>
    <source>
        <strain evidence="3 4">CCMP1102</strain>
    </source>
</reference>
<evidence type="ECO:0000256" key="2">
    <source>
        <dbReference type="SAM" id="Phobius"/>
    </source>
</evidence>
<keyword evidence="2" id="KW-0472">Membrane</keyword>
<dbReference type="AlphaFoldDB" id="A0A1E7ELZ9"/>
<feature type="transmembrane region" description="Helical" evidence="2">
    <location>
        <begin position="618"/>
        <end position="639"/>
    </location>
</feature>
<dbReference type="Proteomes" id="UP000095751">
    <property type="component" value="Unassembled WGS sequence"/>
</dbReference>